<feature type="transmembrane region" description="Helical" evidence="5">
    <location>
        <begin position="63"/>
        <end position="84"/>
    </location>
</feature>
<evidence type="ECO:0000313" key="7">
    <source>
        <dbReference type="EMBL" id="OIS92871.1"/>
    </source>
</evidence>
<dbReference type="PROSITE" id="PS50928">
    <property type="entry name" value="ABC_TM1"/>
    <property type="match status" value="1"/>
</dbReference>
<evidence type="ECO:0000256" key="1">
    <source>
        <dbReference type="ARBA" id="ARBA00004651"/>
    </source>
</evidence>
<keyword evidence="2 5" id="KW-0812">Transmembrane</keyword>
<dbReference type="OrthoDB" id="9815029at2"/>
<evidence type="ECO:0000256" key="3">
    <source>
        <dbReference type="ARBA" id="ARBA00022989"/>
    </source>
</evidence>
<evidence type="ECO:0000256" key="2">
    <source>
        <dbReference type="ARBA" id="ARBA00022692"/>
    </source>
</evidence>
<accession>A0A1J6HXB6</accession>
<protein>
    <recommendedName>
        <fullName evidence="6">ABC transmembrane type-1 domain-containing protein</fullName>
    </recommendedName>
</protein>
<evidence type="ECO:0000313" key="8">
    <source>
        <dbReference type="Proteomes" id="UP000182985"/>
    </source>
</evidence>
<keyword evidence="4 5" id="KW-0472">Membrane</keyword>
<evidence type="ECO:0000256" key="5">
    <source>
        <dbReference type="RuleBase" id="RU363032"/>
    </source>
</evidence>
<sequence length="231" mass="25214">MLEYLEAGWGWQFARAFGVSLTVAIFSFAFSMLIGIVLTIVARSRLWGAAFVVRLYTYIFRSLPDILLLILIFYTADGIINSLISVIPGISHITISPLVPGIMSTSIVLGAYSTELFKAGWADIPAGQHEAGRALGFSGLQSLGLIILPQVYKKMIPHLSSLWLISMKETALLSIIGISDIVRIASLGARSTGAPFTFYGISIVIFIIFAFVSAKLFHRLERHSRKSMGGV</sequence>
<dbReference type="Proteomes" id="UP000182985">
    <property type="component" value="Unassembled WGS sequence"/>
</dbReference>
<dbReference type="InterPro" id="IPR051613">
    <property type="entry name" value="ABC_transp_permease_HisMQ"/>
</dbReference>
<comment type="subcellular location">
    <subcellularLocation>
        <location evidence="1 5">Cell membrane</location>
        <topology evidence="1 5">Multi-pass membrane protein</topology>
    </subcellularLocation>
</comment>
<dbReference type="PANTHER" id="PTHR30133:SF2">
    <property type="entry name" value="ARGININE ABC TRANSPORTER PERMEASE PROTEIN ARTQ"/>
    <property type="match status" value="1"/>
</dbReference>
<proteinExistence type="inferred from homology"/>
<keyword evidence="8" id="KW-1185">Reference proteome</keyword>
<evidence type="ECO:0000259" key="6">
    <source>
        <dbReference type="PROSITE" id="PS50928"/>
    </source>
</evidence>
<feature type="transmembrane region" description="Helical" evidence="5">
    <location>
        <begin position="196"/>
        <end position="217"/>
    </location>
</feature>
<gene>
    <name evidence="7" type="ORF">BLA27_14400</name>
</gene>
<dbReference type="SUPFAM" id="SSF161098">
    <property type="entry name" value="MetI-like"/>
    <property type="match status" value="1"/>
</dbReference>
<dbReference type="RefSeq" id="WP_071632339.1">
    <property type="nucleotide sequence ID" value="NZ_MOEC01000013.1"/>
</dbReference>
<dbReference type="CDD" id="cd06261">
    <property type="entry name" value="TM_PBP2"/>
    <property type="match status" value="1"/>
</dbReference>
<comment type="similarity">
    <text evidence="5">Belongs to the binding-protein-dependent transport system permease family.</text>
</comment>
<comment type="caution">
    <text evidence="7">The sequence shown here is derived from an EMBL/GenBank/DDBJ whole genome shotgun (WGS) entry which is preliminary data.</text>
</comment>
<feature type="transmembrane region" description="Helical" evidence="5">
    <location>
        <begin position="162"/>
        <end position="184"/>
    </location>
</feature>
<feature type="domain" description="ABC transmembrane type-1" evidence="6">
    <location>
        <begin position="17"/>
        <end position="217"/>
    </location>
</feature>
<evidence type="ECO:0000256" key="4">
    <source>
        <dbReference type="ARBA" id="ARBA00023136"/>
    </source>
</evidence>
<dbReference type="InterPro" id="IPR000515">
    <property type="entry name" value="MetI-like"/>
</dbReference>
<dbReference type="Gene3D" id="1.10.3720.10">
    <property type="entry name" value="MetI-like"/>
    <property type="match status" value="1"/>
</dbReference>
<dbReference type="PANTHER" id="PTHR30133">
    <property type="entry name" value="CATIONIC AMINO ACID TRANSPORTER, MEMBRANE COMPONENT"/>
    <property type="match status" value="1"/>
</dbReference>
<dbReference type="EMBL" id="MOEC01000013">
    <property type="protein sequence ID" value="OIS92871.1"/>
    <property type="molecule type" value="Genomic_DNA"/>
</dbReference>
<reference evidence="7 8" key="1">
    <citation type="submission" date="2016-10" db="EMBL/GenBank/DDBJ databases">
        <title>The Draft Genome Sequence of the Potato Rhizosphere Bacteria Ochrobactrum sp. IPA7.2.</title>
        <authorList>
            <person name="Gogoleva N.E."/>
            <person name="Khlopko Y.A."/>
            <person name="Burygin G.L."/>
            <person name="Plotnikov A.O."/>
        </authorList>
    </citation>
    <scope>NUCLEOTIDE SEQUENCE [LARGE SCALE GENOMIC DNA]</scope>
    <source>
        <strain evidence="7 8">IPA7.2</strain>
    </source>
</reference>
<dbReference type="AlphaFoldDB" id="A0A1J6HXB6"/>
<dbReference type="GO" id="GO:0005886">
    <property type="term" value="C:plasma membrane"/>
    <property type="evidence" value="ECO:0007669"/>
    <property type="project" value="UniProtKB-SubCell"/>
</dbReference>
<name>A0A1J6HXB6_9HYPH</name>
<feature type="transmembrane region" description="Helical" evidence="5">
    <location>
        <begin position="90"/>
        <end position="112"/>
    </location>
</feature>
<keyword evidence="5" id="KW-0813">Transport</keyword>
<dbReference type="InterPro" id="IPR035906">
    <property type="entry name" value="MetI-like_sf"/>
</dbReference>
<dbReference type="Pfam" id="PF00528">
    <property type="entry name" value="BPD_transp_1"/>
    <property type="match status" value="1"/>
</dbReference>
<dbReference type="GO" id="GO:0055085">
    <property type="term" value="P:transmembrane transport"/>
    <property type="evidence" value="ECO:0007669"/>
    <property type="project" value="InterPro"/>
</dbReference>
<keyword evidence="3 5" id="KW-1133">Transmembrane helix</keyword>
<organism evidence="7 8">
    <name type="scientific">Brucella cytisi</name>
    <dbReference type="NCBI Taxonomy" id="407152"/>
    <lineage>
        <taxon>Bacteria</taxon>
        <taxon>Pseudomonadati</taxon>
        <taxon>Pseudomonadota</taxon>
        <taxon>Alphaproteobacteria</taxon>
        <taxon>Hyphomicrobiales</taxon>
        <taxon>Brucellaceae</taxon>
        <taxon>Brucella/Ochrobactrum group</taxon>
        <taxon>Brucella</taxon>
    </lineage>
</organism>
<feature type="transmembrane region" description="Helical" evidence="5">
    <location>
        <begin position="20"/>
        <end position="42"/>
    </location>
</feature>